<dbReference type="OMA" id="HETAYAI"/>
<feature type="transmembrane region" description="Helical" evidence="1">
    <location>
        <begin position="280"/>
        <end position="304"/>
    </location>
</feature>
<organism evidence="2 3">
    <name type="scientific">Saprolegnia diclina (strain VS20)</name>
    <dbReference type="NCBI Taxonomy" id="1156394"/>
    <lineage>
        <taxon>Eukaryota</taxon>
        <taxon>Sar</taxon>
        <taxon>Stramenopiles</taxon>
        <taxon>Oomycota</taxon>
        <taxon>Saprolegniomycetes</taxon>
        <taxon>Saprolegniales</taxon>
        <taxon>Saprolegniaceae</taxon>
        <taxon>Saprolegnia</taxon>
    </lineage>
</organism>
<gene>
    <name evidence="2" type="ORF">SDRG_07387</name>
</gene>
<dbReference type="RefSeq" id="XP_008611439.1">
    <property type="nucleotide sequence ID" value="XM_008613217.1"/>
</dbReference>
<evidence type="ECO:0000313" key="3">
    <source>
        <dbReference type="Proteomes" id="UP000030762"/>
    </source>
</evidence>
<feature type="transmembrane region" description="Helical" evidence="1">
    <location>
        <begin position="351"/>
        <end position="371"/>
    </location>
</feature>
<dbReference type="STRING" id="1156394.T0QMV0"/>
<reference evidence="2 3" key="1">
    <citation type="submission" date="2012-04" db="EMBL/GenBank/DDBJ databases">
        <title>The Genome Sequence of Saprolegnia declina VS20.</title>
        <authorList>
            <consortium name="The Broad Institute Genome Sequencing Platform"/>
            <person name="Russ C."/>
            <person name="Nusbaum C."/>
            <person name="Tyler B."/>
            <person name="van West P."/>
            <person name="Dieguez-Uribeondo J."/>
            <person name="de Bruijn I."/>
            <person name="Tripathy S."/>
            <person name="Jiang R."/>
            <person name="Young S.K."/>
            <person name="Zeng Q."/>
            <person name="Gargeya S."/>
            <person name="Fitzgerald M."/>
            <person name="Haas B."/>
            <person name="Abouelleil A."/>
            <person name="Alvarado L."/>
            <person name="Arachchi H.M."/>
            <person name="Berlin A."/>
            <person name="Chapman S.B."/>
            <person name="Goldberg J."/>
            <person name="Griggs A."/>
            <person name="Gujja S."/>
            <person name="Hansen M."/>
            <person name="Howarth C."/>
            <person name="Imamovic A."/>
            <person name="Larimer J."/>
            <person name="McCowen C."/>
            <person name="Montmayeur A."/>
            <person name="Murphy C."/>
            <person name="Neiman D."/>
            <person name="Pearson M."/>
            <person name="Priest M."/>
            <person name="Roberts A."/>
            <person name="Saif S."/>
            <person name="Shea T."/>
            <person name="Sisk P."/>
            <person name="Sykes S."/>
            <person name="Wortman J."/>
            <person name="Nusbaum C."/>
            <person name="Birren B."/>
        </authorList>
    </citation>
    <scope>NUCLEOTIDE SEQUENCE [LARGE SCALE GENOMIC DNA]</scope>
    <source>
        <strain evidence="2 3">VS20</strain>
    </source>
</reference>
<keyword evidence="1" id="KW-0472">Membrane</keyword>
<feature type="transmembrane region" description="Helical" evidence="1">
    <location>
        <begin position="177"/>
        <end position="195"/>
    </location>
</feature>
<dbReference type="EMBL" id="JH767152">
    <property type="protein sequence ID" value="EQC35155.1"/>
    <property type="molecule type" value="Genomic_DNA"/>
</dbReference>
<sequence length="868" mass="96356">MREASSGECEPTCPCPLNCKTLTVTTWSCCGYGAYHHVSPSVLWLLVISLTLAAHRRHHLFADFCRSANELHDIQTQALGVVVARRKRIIFGKLRSDPKRLLMLGAMWAELGGFSYCAIQLLLYQLHDNTFYGQANGRWRLATFITLSLVLGFVECLPGGRFTRRFRPWRDKIGAPFLYDTVFMTFMYAIIDVAGCSNDLDAVSFGGQSCADPSLYWIFFGLGVMVFSAFFWGTLLYKKRLADDVYAVRFRFQTAFNALMTCTRTACALGFYTIEKALLVFDAWIVIFGFSAINLVLFGSLLYYNFRCQPCLGVGYFPNNLRALSFGTSCYTTLVLCLVTLLVHWTADRTLGLWVVQIAAGLYPLVAAGLWRWNSHRAKDYEVPNLDLLASLSHDCIRVRAIAAVSVTLENDARCDTEIQAIVVGLNDTLIFAMHHETAYAIAYACQAMWFLWYRNFDLSDQILESTSDPLWPLGRWAPEPRDCSSHSAKASMTHPATLVKKGFWQRRHVPSLATMDSALVRLVEKATDMDHTMCATNRIADAPVVHQCFENGVKKLIGLLYAPCYHARRIAAKTLQEMYDAGAIQVRKETFFQMAVTLVAVPVHSRAVAAARTLVSFVVTQEATWVASAMADKMTLVLVSEALVQRVFDVEFLSSVTQVLSTVMSTLVAMSTPQPVTYLSLPMVSALLSLQDMSVPPLVAAQIDTILANIHSSHHGESMTRRASFSTRVTPADKDMVVSTETVLLTPVQVAAVLDRQRQRHELLTAATTLIDDGFAQQRTMLELQPSTRVAVEAAFPQGQAPPRMLGYVESQVPAAAFAYVCRIAHLEPPGPRTASLARIASLTRVRPASIDAYVDEKGIVQCSGFS</sequence>
<feature type="transmembrane region" description="Helical" evidence="1">
    <location>
        <begin position="101"/>
        <end position="127"/>
    </location>
</feature>
<dbReference type="VEuPathDB" id="FungiDB:SDRG_07387"/>
<evidence type="ECO:0000256" key="1">
    <source>
        <dbReference type="SAM" id="Phobius"/>
    </source>
</evidence>
<evidence type="ECO:0000313" key="2">
    <source>
        <dbReference type="EMBL" id="EQC35155.1"/>
    </source>
</evidence>
<keyword evidence="1" id="KW-0812">Transmembrane</keyword>
<protein>
    <submittedName>
        <fullName evidence="2">Uncharacterized protein</fullName>
    </submittedName>
</protein>
<feature type="transmembrane region" description="Helical" evidence="1">
    <location>
        <begin position="139"/>
        <end position="157"/>
    </location>
</feature>
<proteinExistence type="predicted"/>
<keyword evidence="1" id="KW-1133">Transmembrane helix</keyword>
<dbReference type="OrthoDB" id="10312813at2759"/>
<dbReference type="AlphaFoldDB" id="T0QMV0"/>
<dbReference type="InParanoid" id="T0QMV0"/>
<keyword evidence="3" id="KW-1185">Reference proteome</keyword>
<dbReference type="GeneID" id="19948114"/>
<feature type="transmembrane region" description="Helical" evidence="1">
    <location>
        <begin position="215"/>
        <end position="235"/>
    </location>
</feature>
<accession>T0QMV0</accession>
<feature type="transmembrane region" description="Helical" evidence="1">
    <location>
        <begin position="324"/>
        <end position="345"/>
    </location>
</feature>
<name>T0QMV0_SAPDV</name>
<dbReference type="Proteomes" id="UP000030762">
    <property type="component" value="Unassembled WGS sequence"/>
</dbReference>